<sequence>MKTLQTELVEKDLSRPRTGEVEQKSIRTRGSRKERLTSRDWAEIMGTNRPTYGRKKGGAYRQR</sequence>
<organism evidence="2 3">
    <name type="scientific">Sporosarcina saromensis</name>
    <dbReference type="NCBI Taxonomy" id="359365"/>
    <lineage>
        <taxon>Bacteria</taxon>
        <taxon>Bacillati</taxon>
        <taxon>Bacillota</taxon>
        <taxon>Bacilli</taxon>
        <taxon>Bacillales</taxon>
        <taxon>Caryophanaceae</taxon>
        <taxon>Sporosarcina</taxon>
    </lineage>
</organism>
<accession>A0ABU4G9Y6</accession>
<dbReference type="EMBL" id="JAUBDI010000010">
    <property type="protein sequence ID" value="MDW0113780.1"/>
    <property type="molecule type" value="Genomic_DNA"/>
</dbReference>
<reference evidence="2 3" key="1">
    <citation type="submission" date="2023-06" db="EMBL/GenBank/DDBJ databases">
        <title>Sporosarcina sp. nov., isolated from Korean traditional fermented seafood 'Jeotgal'.</title>
        <authorList>
            <person name="Yang A.I."/>
            <person name="Shin N.-R."/>
        </authorList>
    </citation>
    <scope>NUCLEOTIDE SEQUENCE [LARGE SCALE GENOMIC DNA]</scope>
    <source>
        <strain evidence="2 3">KCTC13119</strain>
    </source>
</reference>
<evidence type="ECO:0000313" key="2">
    <source>
        <dbReference type="EMBL" id="MDW0113780.1"/>
    </source>
</evidence>
<protein>
    <submittedName>
        <fullName evidence="2">Uncharacterized protein</fullName>
    </submittedName>
</protein>
<evidence type="ECO:0000313" key="3">
    <source>
        <dbReference type="Proteomes" id="UP001282284"/>
    </source>
</evidence>
<keyword evidence="3" id="KW-1185">Reference proteome</keyword>
<proteinExistence type="predicted"/>
<evidence type="ECO:0000256" key="1">
    <source>
        <dbReference type="SAM" id="MobiDB-lite"/>
    </source>
</evidence>
<name>A0ABU4G9Y6_9BACL</name>
<dbReference type="RefSeq" id="WP_317944344.1">
    <property type="nucleotide sequence ID" value="NZ_JAUBDI010000010.1"/>
</dbReference>
<feature type="region of interest" description="Disordered" evidence="1">
    <location>
        <begin position="1"/>
        <end position="36"/>
    </location>
</feature>
<feature type="compositionally biased region" description="Basic and acidic residues" evidence="1">
    <location>
        <begin position="8"/>
        <end position="36"/>
    </location>
</feature>
<dbReference type="Proteomes" id="UP001282284">
    <property type="component" value="Unassembled WGS sequence"/>
</dbReference>
<gene>
    <name evidence="2" type="ORF">QT711_11330</name>
</gene>
<comment type="caution">
    <text evidence="2">The sequence shown here is derived from an EMBL/GenBank/DDBJ whole genome shotgun (WGS) entry which is preliminary data.</text>
</comment>